<evidence type="ECO:0000313" key="3">
    <source>
        <dbReference type="Proteomes" id="UP000814176"/>
    </source>
</evidence>
<sequence>MVFTRWSETVSHGPRDPVHRAPPGRVPQSNHRANDHSSSLSNTPGLNGATNGAARGSPRGLRQTRARPRVSLLSRQNSDASMETAGSLETEADLAMRPLSSSPTKRSTGVSWSYSDNTMTYPILQIPKKEKHIERKIIDGREQDAEVEVEVHQPLKCLFLFPGKDGP</sequence>
<dbReference type="EMBL" id="JADCUA010000023">
    <property type="protein sequence ID" value="KAH9832098.1"/>
    <property type="molecule type" value="Genomic_DNA"/>
</dbReference>
<feature type="compositionally biased region" description="Polar residues" evidence="1">
    <location>
        <begin position="1"/>
        <end position="10"/>
    </location>
</feature>
<feature type="compositionally biased region" description="Polar residues" evidence="1">
    <location>
        <begin position="99"/>
        <end position="110"/>
    </location>
</feature>
<name>A0ABQ8K575_9APHY</name>
<dbReference type="GeneID" id="71998236"/>
<reference evidence="2 3" key="1">
    <citation type="journal article" date="2021" name="Environ. Microbiol.">
        <title>Gene family expansions and transcriptome signatures uncover fungal adaptations to wood decay.</title>
        <authorList>
            <person name="Hage H."/>
            <person name="Miyauchi S."/>
            <person name="Viragh M."/>
            <person name="Drula E."/>
            <person name="Min B."/>
            <person name="Chaduli D."/>
            <person name="Navarro D."/>
            <person name="Favel A."/>
            <person name="Norest M."/>
            <person name="Lesage-Meessen L."/>
            <person name="Balint B."/>
            <person name="Merenyi Z."/>
            <person name="de Eugenio L."/>
            <person name="Morin E."/>
            <person name="Martinez A.T."/>
            <person name="Baldrian P."/>
            <person name="Stursova M."/>
            <person name="Martinez M.J."/>
            <person name="Novotny C."/>
            <person name="Magnuson J.K."/>
            <person name="Spatafora J.W."/>
            <person name="Maurice S."/>
            <person name="Pangilinan J."/>
            <person name="Andreopoulos W."/>
            <person name="LaButti K."/>
            <person name="Hundley H."/>
            <person name="Na H."/>
            <person name="Kuo A."/>
            <person name="Barry K."/>
            <person name="Lipzen A."/>
            <person name="Henrissat B."/>
            <person name="Riley R."/>
            <person name="Ahrendt S."/>
            <person name="Nagy L.G."/>
            <person name="Grigoriev I.V."/>
            <person name="Martin F."/>
            <person name="Rosso M.N."/>
        </authorList>
    </citation>
    <scope>NUCLEOTIDE SEQUENCE [LARGE SCALE GENOMIC DNA]</scope>
    <source>
        <strain evidence="2 3">CIRM-BRFM 1785</strain>
    </source>
</reference>
<protein>
    <submittedName>
        <fullName evidence="2">Uncharacterized protein</fullName>
    </submittedName>
</protein>
<proteinExistence type="predicted"/>
<dbReference type="Proteomes" id="UP000814176">
    <property type="component" value="Unassembled WGS sequence"/>
</dbReference>
<keyword evidence="3" id="KW-1185">Reference proteome</keyword>
<accession>A0ABQ8K575</accession>
<comment type="caution">
    <text evidence="2">The sequence shown here is derived from an EMBL/GenBank/DDBJ whole genome shotgun (WGS) entry which is preliminary data.</text>
</comment>
<evidence type="ECO:0000256" key="1">
    <source>
        <dbReference type="SAM" id="MobiDB-lite"/>
    </source>
</evidence>
<gene>
    <name evidence="2" type="ORF">C8Q71DRAFT_281686</name>
</gene>
<dbReference type="RefSeq" id="XP_047775144.1">
    <property type="nucleotide sequence ID" value="XM_047917504.1"/>
</dbReference>
<evidence type="ECO:0000313" key="2">
    <source>
        <dbReference type="EMBL" id="KAH9832098.1"/>
    </source>
</evidence>
<organism evidence="2 3">
    <name type="scientific">Rhodofomes roseus</name>
    <dbReference type="NCBI Taxonomy" id="34475"/>
    <lineage>
        <taxon>Eukaryota</taxon>
        <taxon>Fungi</taxon>
        <taxon>Dikarya</taxon>
        <taxon>Basidiomycota</taxon>
        <taxon>Agaricomycotina</taxon>
        <taxon>Agaricomycetes</taxon>
        <taxon>Polyporales</taxon>
        <taxon>Rhodofomes</taxon>
    </lineage>
</organism>
<feature type="compositionally biased region" description="Polar residues" evidence="1">
    <location>
        <begin position="27"/>
        <end position="50"/>
    </location>
</feature>
<feature type="region of interest" description="Disordered" evidence="1">
    <location>
        <begin position="1"/>
        <end position="110"/>
    </location>
</feature>